<dbReference type="HOGENOM" id="CLU_299774_0_0_1"/>
<evidence type="ECO:0000256" key="2">
    <source>
        <dbReference type="SAM" id="MobiDB-lite"/>
    </source>
</evidence>
<dbReference type="EMBL" id="CH981525">
    <property type="protein sequence ID" value="EDK43383.1"/>
    <property type="molecule type" value="Genomic_DNA"/>
</dbReference>
<keyword evidence="5" id="KW-1185">Reference proteome</keyword>
<feature type="domain" description="TEA" evidence="3">
    <location>
        <begin position="264"/>
        <end position="330"/>
    </location>
</feature>
<dbReference type="eggNOG" id="KOG3841">
    <property type="taxonomic scope" value="Eukaryota"/>
</dbReference>
<proteinExistence type="inferred from homology"/>
<evidence type="ECO:0000313" key="4">
    <source>
        <dbReference type="EMBL" id="EDK43383.1"/>
    </source>
</evidence>
<dbReference type="InterPro" id="IPR000818">
    <property type="entry name" value="TEA/ATTS_dom"/>
</dbReference>
<gene>
    <name evidence="4" type="ORF">LELG_01561</name>
</gene>
<feature type="compositionally biased region" description="Low complexity" evidence="2">
    <location>
        <begin position="946"/>
        <end position="980"/>
    </location>
</feature>
<dbReference type="VEuPathDB" id="FungiDB:LELG_01561"/>
<feature type="region of interest" description="Disordered" evidence="2">
    <location>
        <begin position="936"/>
        <end position="991"/>
    </location>
</feature>
<evidence type="ECO:0000256" key="1">
    <source>
        <dbReference type="ARBA" id="ARBA00008421"/>
    </source>
</evidence>
<feature type="compositionally biased region" description="Polar residues" evidence="2">
    <location>
        <begin position="752"/>
        <end position="769"/>
    </location>
</feature>
<feature type="region of interest" description="Disordered" evidence="2">
    <location>
        <begin position="746"/>
        <end position="777"/>
    </location>
</feature>
<evidence type="ECO:0000313" key="5">
    <source>
        <dbReference type="Proteomes" id="UP000001996"/>
    </source>
</evidence>
<dbReference type="Proteomes" id="UP000001996">
    <property type="component" value="Unassembled WGS sequence"/>
</dbReference>
<dbReference type="KEGG" id="lel:PVL30_001531"/>
<dbReference type="OMA" id="APIYNAE"/>
<feature type="region of interest" description="Disordered" evidence="2">
    <location>
        <begin position="653"/>
        <end position="683"/>
    </location>
</feature>
<dbReference type="Gene3D" id="6.10.20.40">
    <property type="entry name" value="TEA/ATTS domain"/>
    <property type="match status" value="1"/>
</dbReference>
<dbReference type="InParanoid" id="A5DW25"/>
<organism evidence="4 5">
    <name type="scientific">Lodderomyces elongisporus (strain ATCC 11503 / CBS 2605 / JCM 1781 / NBRC 1676 / NRRL YB-4239)</name>
    <name type="common">Yeast</name>
    <name type="synonym">Saccharomyces elongisporus</name>
    <dbReference type="NCBI Taxonomy" id="379508"/>
    <lineage>
        <taxon>Eukaryota</taxon>
        <taxon>Fungi</taxon>
        <taxon>Dikarya</taxon>
        <taxon>Ascomycota</taxon>
        <taxon>Saccharomycotina</taxon>
        <taxon>Pichiomycetes</taxon>
        <taxon>Debaryomycetaceae</taxon>
        <taxon>Candida/Lodderomyces clade</taxon>
        <taxon>Lodderomyces</taxon>
    </lineage>
</organism>
<name>A5DW25_LODEL</name>
<accession>A5DW25</accession>
<reference evidence="4 5" key="1">
    <citation type="journal article" date="2009" name="Nature">
        <title>Evolution of pathogenicity and sexual reproduction in eight Candida genomes.</title>
        <authorList>
            <person name="Butler G."/>
            <person name="Rasmussen M.D."/>
            <person name="Lin M.F."/>
            <person name="Santos M.A."/>
            <person name="Sakthikumar S."/>
            <person name="Munro C.A."/>
            <person name="Rheinbay E."/>
            <person name="Grabherr M."/>
            <person name="Forche A."/>
            <person name="Reedy J.L."/>
            <person name="Agrafioti I."/>
            <person name="Arnaud M.B."/>
            <person name="Bates S."/>
            <person name="Brown A.J."/>
            <person name="Brunke S."/>
            <person name="Costanzo M.C."/>
            <person name="Fitzpatrick D.A."/>
            <person name="de Groot P.W."/>
            <person name="Harris D."/>
            <person name="Hoyer L.L."/>
            <person name="Hube B."/>
            <person name="Klis F.M."/>
            <person name="Kodira C."/>
            <person name="Lennard N."/>
            <person name="Logue M.E."/>
            <person name="Martin R."/>
            <person name="Neiman A.M."/>
            <person name="Nikolaou E."/>
            <person name="Quail M.A."/>
            <person name="Quinn J."/>
            <person name="Santos M.C."/>
            <person name="Schmitzberger F.F."/>
            <person name="Sherlock G."/>
            <person name="Shah P."/>
            <person name="Silverstein K.A."/>
            <person name="Skrzypek M.S."/>
            <person name="Soll D."/>
            <person name="Staggs R."/>
            <person name="Stansfield I."/>
            <person name="Stumpf M.P."/>
            <person name="Sudbery P.E."/>
            <person name="Srikantha T."/>
            <person name="Zeng Q."/>
            <person name="Berman J."/>
            <person name="Berriman M."/>
            <person name="Heitman J."/>
            <person name="Gow N.A."/>
            <person name="Lorenz M.C."/>
            <person name="Birren B.W."/>
            <person name="Kellis M."/>
            <person name="Cuomo C.A."/>
        </authorList>
    </citation>
    <scope>NUCLEOTIDE SEQUENCE [LARGE SCALE GENOMIC DNA]</scope>
    <source>
        <strain evidence="5">ATCC 11503 / BCRC 21390 / CBS 2605 / JCM 1781 / NBRC 1676 / NRRL YB-4239</strain>
    </source>
</reference>
<dbReference type="AlphaFoldDB" id="A5DW25"/>
<feature type="region of interest" description="Disordered" evidence="2">
    <location>
        <begin position="1"/>
        <end position="23"/>
    </location>
</feature>
<protein>
    <recommendedName>
        <fullName evidence="3">TEA domain-containing protein</fullName>
    </recommendedName>
</protein>
<evidence type="ECO:0000259" key="3">
    <source>
        <dbReference type="Pfam" id="PF01285"/>
    </source>
</evidence>
<comment type="similarity">
    <text evidence="1">Belongs to the TEC1 family.</text>
</comment>
<dbReference type="InterPro" id="IPR038096">
    <property type="entry name" value="TEA/ATTS_sf"/>
</dbReference>
<feature type="compositionally biased region" description="Low complexity" evidence="2">
    <location>
        <begin position="666"/>
        <end position="683"/>
    </location>
</feature>
<dbReference type="GO" id="GO:0003700">
    <property type="term" value="F:DNA-binding transcription factor activity"/>
    <property type="evidence" value="ECO:0007669"/>
    <property type="project" value="InterPro"/>
</dbReference>
<dbReference type="OrthoDB" id="10006572at2759"/>
<dbReference type="GeneID" id="5234507"/>
<dbReference type="Pfam" id="PF01285">
    <property type="entry name" value="TEA"/>
    <property type="match status" value="1"/>
</dbReference>
<sequence>MTNIPSFNLPPQTPRSRSYNDINSNFSHNNRLSTPSLSFGFNFSPSFNFNNSTPSTFSPRKFLQMPSLGNMSECKTPKQTSAEKKNGESLLVQPLHDISQSTPDNSQHYRERYSVTANDTTDGEKEEELWSSIHTELVNVSNLTSIHEDDKENKNNPRFITSIEGKDKNVINETPHTQQHHQTPILHKLDSSAEISARIDAISNKSSMANIDATSERKRTFSSTVEDTPNNTAASKIAKLMDSPLAFRKHSVANSIASSVANDDKVWNAELDEILMKCLYKYRQFKDETYINQSLVLKRTSQNRVLSRMIMNKTGILRTAKQISSRIFRLTRSGKLQKDSRSPLNIHSNGEIADDHDIMFTPLEEVSENQHASTDSILRDALIDKELDILLSSSPLDMCIPQSSLARLDFSIRDFKLTHKFNDQTIVFTKFTCDTDSSSIPSVASSELHPLVNRLVRKTCLDKNIPVFKVSHNINLNHHCHLAASTPMSAISPTNVIHPTNLSQGHMESVLSIAVQLTEAEPYLTWYSSVEVFKGNQRLFCHQDIIIGLYNQETKKHIFQIPLLKNFFAGHISYLMNGAAITNEENIYIAQTISSKKETNNLPDQNSNRVYLIHDFDVTGNKGLTTVEQIQNQHRYSRDELTHEYQHQRNFVVDSSRDKDDNETILADSSPYKSSSPPRSASALLEAHTPSKKLRIDVQKANDRVGGFLMGPMTAPVYNSDAIVKSTQTSLQDLQKFNPSFNVLNNKVARPNPTQKPENSFSQSQQTRLDQTDGLGLNLGHGQIQNRMNMGMDVNTVQSTSTNGAFHPFPQPGSNQIYNQQVYQITGSKQSHLQNTITAQLQLQLQMQLQMQMQHQPNPIFLQQVGRTALAPFIMASDRFVRTAPAPAREFPNAHNASFTGQISNQQHPMQFCANNQFDVPPGLRNISNAYLSNSQSTQHFDKSNKNSNSTSSSSSNNTTANKIAKNPNINNGAGNNTTRNTHRNSLSSQSNLQCKPMELTFCPIIEYDPSKNSKSIQQKINNPAKGVHCFPINQPVIYKPKK</sequence>